<organism evidence="2 3">
    <name type="scientific">Candidatus Brachybacterium intestinipullorum</name>
    <dbReference type="NCBI Taxonomy" id="2838512"/>
    <lineage>
        <taxon>Bacteria</taxon>
        <taxon>Bacillati</taxon>
        <taxon>Actinomycetota</taxon>
        <taxon>Actinomycetes</taxon>
        <taxon>Micrococcales</taxon>
        <taxon>Dermabacteraceae</taxon>
        <taxon>Brachybacterium</taxon>
    </lineage>
</organism>
<feature type="transmembrane region" description="Helical" evidence="1">
    <location>
        <begin position="79"/>
        <end position="102"/>
    </location>
</feature>
<name>A0A9D2Q427_9MICO</name>
<accession>A0A9D2Q427</accession>
<reference evidence="2" key="2">
    <citation type="submission" date="2021-04" db="EMBL/GenBank/DDBJ databases">
        <authorList>
            <person name="Gilroy R."/>
        </authorList>
    </citation>
    <scope>NUCLEOTIDE SEQUENCE</scope>
    <source>
        <strain evidence="2">CHK130-7132</strain>
    </source>
</reference>
<dbReference type="Proteomes" id="UP000823854">
    <property type="component" value="Unassembled WGS sequence"/>
</dbReference>
<keyword evidence="1" id="KW-1133">Transmembrane helix</keyword>
<comment type="caution">
    <text evidence="2">The sequence shown here is derived from an EMBL/GenBank/DDBJ whole genome shotgun (WGS) entry which is preliminary data.</text>
</comment>
<reference evidence="2" key="1">
    <citation type="journal article" date="2021" name="PeerJ">
        <title>Extensive microbial diversity within the chicken gut microbiome revealed by metagenomics and culture.</title>
        <authorList>
            <person name="Gilroy R."/>
            <person name="Ravi A."/>
            <person name="Getino M."/>
            <person name="Pursley I."/>
            <person name="Horton D.L."/>
            <person name="Alikhan N.F."/>
            <person name="Baker D."/>
            <person name="Gharbi K."/>
            <person name="Hall N."/>
            <person name="Watson M."/>
            <person name="Adriaenssens E.M."/>
            <person name="Foster-Nyarko E."/>
            <person name="Jarju S."/>
            <person name="Secka A."/>
            <person name="Antonio M."/>
            <person name="Oren A."/>
            <person name="Chaudhuri R.R."/>
            <person name="La Ragione R."/>
            <person name="Hildebrand F."/>
            <person name="Pallen M.J."/>
        </authorList>
    </citation>
    <scope>NUCLEOTIDE SEQUENCE</scope>
    <source>
        <strain evidence="2">CHK130-7132</strain>
    </source>
</reference>
<evidence type="ECO:0008006" key="4">
    <source>
        <dbReference type="Google" id="ProtNLM"/>
    </source>
</evidence>
<feature type="transmembrane region" description="Helical" evidence="1">
    <location>
        <begin position="109"/>
        <end position="131"/>
    </location>
</feature>
<evidence type="ECO:0000313" key="3">
    <source>
        <dbReference type="Proteomes" id="UP000823854"/>
    </source>
</evidence>
<proteinExistence type="predicted"/>
<sequence>MQWDGDMVATEYSAEKHLARTVGVTAAWWVHGAVRLALALALLYYGAAKLVFGQFGFSDAGDALIAHGEMSPMGLLWRMVAFSPVFQFLAGLAEFGAGLALLWRRTVPLGALISAASMSFVLVLNIGYDVMVKTPSAVYVLMSLLVLIPWMPRLVRAVLGRGEIGEGPRLRLVPWRPAERVGAIAAPVLAVVLAGAVLWGVSAMYPPRSVDESVPVGVWTVAEDTAEPAAQLAEDTRWSRLSLGSISYGGAAQAQLRTADGALRSGSWTRGEGDTIELTLKDLREEGQPVQEFLEDEGETLALTVEEQADGTLHVTGEGQDLVLAPDESGEVLYERGFSWGIRPDDPFNR</sequence>
<keyword evidence="1" id="KW-0812">Transmembrane</keyword>
<dbReference type="EMBL" id="DWWC01000342">
    <property type="protein sequence ID" value="HJC71121.1"/>
    <property type="molecule type" value="Genomic_DNA"/>
</dbReference>
<gene>
    <name evidence="2" type="ORF">H9932_15790</name>
</gene>
<feature type="transmembrane region" description="Helical" evidence="1">
    <location>
        <begin position="137"/>
        <end position="159"/>
    </location>
</feature>
<keyword evidence="1" id="KW-0472">Membrane</keyword>
<evidence type="ECO:0000256" key="1">
    <source>
        <dbReference type="SAM" id="Phobius"/>
    </source>
</evidence>
<evidence type="ECO:0000313" key="2">
    <source>
        <dbReference type="EMBL" id="HJC71121.1"/>
    </source>
</evidence>
<protein>
    <recommendedName>
        <fullName evidence="4">DoxX family protein</fullName>
    </recommendedName>
</protein>
<feature type="transmembrane region" description="Helical" evidence="1">
    <location>
        <begin position="180"/>
        <end position="201"/>
    </location>
</feature>
<feature type="transmembrane region" description="Helical" evidence="1">
    <location>
        <begin position="26"/>
        <end position="47"/>
    </location>
</feature>
<dbReference type="AlphaFoldDB" id="A0A9D2Q427"/>